<protein>
    <recommendedName>
        <fullName evidence="3">Alpha/beta hydrolase</fullName>
    </recommendedName>
</protein>
<dbReference type="InterPro" id="IPR010297">
    <property type="entry name" value="DUF900_hydrolase"/>
</dbReference>
<reference evidence="1 2" key="1">
    <citation type="journal article" date="2018" name="Syst. Appl. Microbiol.">
        <title>Photobacterium carnosum sp. nov., isolated from spoiled modified atmosphere packaged poultry meat.</title>
        <authorList>
            <person name="Hilgarth M."/>
            <person name="Fuertes S."/>
            <person name="Ehrmann M."/>
            <person name="Vogel R.F."/>
        </authorList>
    </citation>
    <scope>NUCLEOTIDE SEQUENCE [LARGE SCALE GENOMIC DNA]</scope>
    <source>
        <strain evidence="1 2">TMW 2.2021</strain>
    </source>
</reference>
<dbReference type="Pfam" id="PF05990">
    <property type="entry name" value="DUF900"/>
    <property type="match status" value="1"/>
</dbReference>
<dbReference type="Proteomes" id="UP000234420">
    <property type="component" value="Unassembled WGS sequence"/>
</dbReference>
<dbReference type="EMBL" id="NPIB01000016">
    <property type="protein sequence ID" value="PLC57446.1"/>
    <property type="molecule type" value="Genomic_DNA"/>
</dbReference>
<evidence type="ECO:0000313" key="1">
    <source>
        <dbReference type="EMBL" id="PLC57446.1"/>
    </source>
</evidence>
<evidence type="ECO:0008006" key="3">
    <source>
        <dbReference type="Google" id="ProtNLM"/>
    </source>
</evidence>
<dbReference type="Gene3D" id="3.40.50.1820">
    <property type="entry name" value="alpha/beta hydrolase"/>
    <property type="match status" value="1"/>
</dbReference>
<proteinExistence type="predicted"/>
<comment type="caution">
    <text evidence="1">The sequence shown here is derived from an EMBL/GenBank/DDBJ whole genome shotgun (WGS) entry which is preliminary data.</text>
</comment>
<evidence type="ECO:0000313" key="2">
    <source>
        <dbReference type="Proteomes" id="UP000234420"/>
    </source>
</evidence>
<accession>A0A2N4UR02</accession>
<sequence length="292" mass="33540">MYPIIIAIHGRGNKLPTTTLSAHWQQALQHGLQRYNQSQLHPQIDFKMAYYADHFYQQPLVLSASTTTAIPHIYTIKPLPAHHSNHNNQLRLTTTNTSLWSAKITEWMEDKFSVFSFISKPFLKSLLPDIHHYFHDPSYQQAVEQPLIKLLNQYQHRPIILLSHSMGTVIAYNVLHQLSRQTTPPQISTWFTFGSPLGLTSVKGFLPKITQQPNVKKLATPDCVTEQWINVSDKTDIVCIDHDLSDDYLANRHHIKPQDCYITNDYPGNSHKSYGYLWSDVIAKYGIPKVTL</sequence>
<organism evidence="1 2">
    <name type="scientific">Photobacterium carnosum</name>
    <dbReference type="NCBI Taxonomy" id="2023717"/>
    <lineage>
        <taxon>Bacteria</taxon>
        <taxon>Pseudomonadati</taxon>
        <taxon>Pseudomonadota</taxon>
        <taxon>Gammaproteobacteria</taxon>
        <taxon>Vibrionales</taxon>
        <taxon>Vibrionaceae</taxon>
        <taxon>Photobacterium</taxon>
    </lineage>
</organism>
<dbReference type="InterPro" id="IPR029058">
    <property type="entry name" value="AB_hydrolase_fold"/>
</dbReference>
<name>A0A2N4UR02_9GAMM</name>
<dbReference type="SUPFAM" id="SSF53474">
    <property type="entry name" value="alpha/beta-Hydrolases"/>
    <property type="match status" value="1"/>
</dbReference>
<gene>
    <name evidence="1" type="ORF">CIK00_13365</name>
</gene>
<dbReference type="RefSeq" id="WP_101769345.1">
    <property type="nucleotide sequence ID" value="NZ_BPPU01000001.1"/>
</dbReference>
<dbReference type="AlphaFoldDB" id="A0A2N4UR02"/>
<keyword evidence="2" id="KW-1185">Reference proteome</keyword>